<organism evidence="1 2">
    <name type="scientific">Rhodopirellula maiorica SM1</name>
    <dbReference type="NCBI Taxonomy" id="1265738"/>
    <lineage>
        <taxon>Bacteria</taxon>
        <taxon>Pseudomonadati</taxon>
        <taxon>Planctomycetota</taxon>
        <taxon>Planctomycetia</taxon>
        <taxon>Pirellulales</taxon>
        <taxon>Pirellulaceae</taxon>
        <taxon>Novipirellula</taxon>
    </lineage>
</organism>
<protein>
    <submittedName>
        <fullName evidence="1">Uncharacterized protein</fullName>
    </submittedName>
</protein>
<comment type="caution">
    <text evidence="1">The sequence shown here is derived from an EMBL/GenBank/DDBJ whole genome shotgun (WGS) entry which is preliminary data.</text>
</comment>
<reference evidence="1 2" key="1">
    <citation type="journal article" date="2013" name="Mar. Genomics">
        <title>Expression of sulfatases in Rhodopirellula baltica and the diversity of sulfatases in the genus Rhodopirellula.</title>
        <authorList>
            <person name="Wegner C.E."/>
            <person name="Richter-Heitmann T."/>
            <person name="Klindworth A."/>
            <person name="Klockow C."/>
            <person name="Richter M."/>
            <person name="Achstetter T."/>
            <person name="Glockner F.O."/>
            <person name="Harder J."/>
        </authorList>
    </citation>
    <scope>NUCLEOTIDE SEQUENCE [LARGE SCALE GENOMIC DNA]</scope>
    <source>
        <strain evidence="1 2">SM1</strain>
    </source>
</reference>
<keyword evidence="2" id="KW-1185">Reference proteome</keyword>
<dbReference type="AlphaFoldDB" id="M5RV94"/>
<dbReference type="EMBL" id="ANOG01000542">
    <property type="protein sequence ID" value="EMI19292.1"/>
    <property type="molecule type" value="Genomic_DNA"/>
</dbReference>
<proteinExistence type="predicted"/>
<dbReference type="Proteomes" id="UP000011991">
    <property type="component" value="Unassembled WGS sequence"/>
</dbReference>
<accession>M5RV94</accession>
<sequence>MIAVCEVTGGRSFWSLVGPSRTTAPLTCSMEIKTLCPKQAVVLSLLGLW</sequence>
<evidence type="ECO:0000313" key="2">
    <source>
        <dbReference type="Proteomes" id="UP000011991"/>
    </source>
</evidence>
<evidence type="ECO:0000313" key="1">
    <source>
        <dbReference type="EMBL" id="EMI19292.1"/>
    </source>
</evidence>
<name>M5RV94_9BACT</name>
<gene>
    <name evidence="1" type="ORF">RMSM_03796</name>
</gene>
<dbReference type="PATRIC" id="fig|1265738.3.peg.3805"/>